<reference evidence="1 2" key="1">
    <citation type="submission" date="2024-08" db="EMBL/GenBank/DDBJ databases">
        <title>Whole-genome sequencing of halo(alkali)philic microorganisms from hypersaline lakes.</title>
        <authorList>
            <person name="Sorokin D.Y."/>
            <person name="Merkel A.Y."/>
            <person name="Messina E."/>
            <person name="Yakimov M."/>
        </authorList>
    </citation>
    <scope>NUCLEOTIDE SEQUENCE [LARGE SCALE GENOMIC DNA]</scope>
    <source>
        <strain evidence="1 2">AB-hyl4</strain>
    </source>
</reference>
<name>A0ABV4U5B6_9BACT</name>
<evidence type="ECO:0000313" key="1">
    <source>
        <dbReference type="EMBL" id="MFA9478522.1"/>
    </source>
</evidence>
<proteinExistence type="predicted"/>
<accession>A0ABV4U5B6</accession>
<organism evidence="1 2">
    <name type="scientific">Natronomicrosphaera hydrolytica</name>
    <dbReference type="NCBI Taxonomy" id="3242702"/>
    <lineage>
        <taxon>Bacteria</taxon>
        <taxon>Pseudomonadati</taxon>
        <taxon>Planctomycetota</taxon>
        <taxon>Phycisphaerae</taxon>
        <taxon>Phycisphaerales</taxon>
        <taxon>Phycisphaeraceae</taxon>
        <taxon>Natronomicrosphaera</taxon>
    </lineage>
</organism>
<comment type="caution">
    <text evidence="1">The sequence shown here is derived from an EMBL/GenBank/DDBJ whole genome shotgun (WGS) entry which is preliminary data.</text>
</comment>
<dbReference type="Proteomes" id="UP001575105">
    <property type="component" value="Unassembled WGS sequence"/>
</dbReference>
<keyword evidence="2" id="KW-1185">Reference proteome</keyword>
<gene>
    <name evidence="1" type="ORF">ACERK3_09460</name>
</gene>
<protein>
    <submittedName>
        <fullName evidence="1">Uncharacterized protein</fullName>
    </submittedName>
</protein>
<dbReference type="EMBL" id="JBGUBD010000005">
    <property type="protein sequence ID" value="MFA9478522.1"/>
    <property type="molecule type" value="Genomic_DNA"/>
</dbReference>
<dbReference type="RefSeq" id="WP_425345448.1">
    <property type="nucleotide sequence ID" value="NZ_JBGUBD010000005.1"/>
</dbReference>
<sequence>MIQDPRIVTAIAKAVEPKAAKCAAEAVPPSSVSHVRAQVAIAGTVKRGESQMARPTANLMSKAVIAELLRRMGVTQAAAVQHLRAIALEHIEAGRTDIAKALADANPELLLAVKQLEDELVNQLPKQPKPAPIRVALSVDVTDAHVN</sequence>
<evidence type="ECO:0000313" key="2">
    <source>
        <dbReference type="Proteomes" id="UP001575105"/>
    </source>
</evidence>